<dbReference type="AlphaFoldDB" id="A0A399FDR5"/>
<feature type="signal peptide" evidence="1">
    <location>
        <begin position="1"/>
        <end position="20"/>
    </location>
</feature>
<accession>A0A399FDR5</accession>
<reference evidence="2 3" key="1">
    <citation type="submission" date="2018-08" db="EMBL/GenBank/DDBJ databases">
        <title>Meiothermus granaticius genome AF-68 sequencing project.</title>
        <authorList>
            <person name="Da Costa M.S."/>
            <person name="Albuquerque L."/>
            <person name="Raposo P."/>
            <person name="Froufe H.J.C."/>
            <person name="Barroso C.S."/>
            <person name="Egas C."/>
        </authorList>
    </citation>
    <scope>NUCLEOTIDE SEQUENCE [LARGE SCALE GENOMIC DNA]</scope>
    <source>
        <strain evidence="2 3">AF-68</strain>
    </source>
</reference>
<evidence type="ECO:0000313" key="3">
    <source>
        <dbReference type="Proteomes" id="UP000266178"/>
    </source>
</evidence>
<dbReference type="EMBL" id="QWLB01000001">
    <property type="protein sequence ID" value="RIH93935.1"/>
    <property type="molecule type" value="Genomic_DNA"/>
</dbReference>
<keyword evidence="3" id="KW-1185">Reference proteome</keyword>
<organism evidence="2 3">
    <name type="scientific">Meiothermus granaticius NBRC 107808</name>
    <dbReference type="NCBI Taxonomy" id="1227551"/>
    <lineage>
        <taxon>Bacteria</taxon>
        <taxon>Thermotogati</taxon>
        <taxon>Deinococcota</taxon>
        <taxon>Deinococci</taxon>
        <taxon>Thermales</taxon>
        <taxon>Thermaceae</taxon>
        <taxon>Meiothermus</taxon>
    </lineage>
</organism>
<protein>
    <recommendedName>
        <fullName evidence="4">Late embryogenesis abundant protein</fullName>
    </recommendedName>
</protein>
<keyword evidence="1" id="KW-0732">Signal</keyword>
<proteinExistence type="predicted"/>
<gene>
    <name evidence="2" type="ORF">Mgrana_00021</name>
</gene>
<comment type="caution">
    <text evidence="2">The sequence shown here is derived from an EMBL/GenBank/DDBJ whole genome shotgun (WGS) entry which is preliminary data.</text>
</comment>
<dbReference type="Proteomes" id="UP000266178">
    <property type="component" value="Unassembled WGS sequence"/>
</dbReference>
<evidence type="ECO:0008006" key="4">
    <source>
        <dbReference type="Google" id="ProtNLM"/>
    </source>
</evidence>
<dbReference type="RefSeq" id="WP_119355569.1">
    <property type="nucleotide sequence ID" value="NZ_BJXM01000015.1"/>
</dbReference>
<evidence type="ECO:0000256" key="1">
    <source>
        <dbReference type="SAM" id="SignalP"/>
    </source>
</evidence>
<dbReference type="PROSITE" id="PS51257">
    <property type="entry name" value="PROKAR_LIPOPROTEIN"/>
    <property type="match status" value="1"/>
</dbReference>
<evidence type="ECO:0000313" key="2">
    <source>
        <dbReference type="EMBL" id="RIH93935.1"/>
    </source>
</evidence>
<sequence>MRTFAVVLLILALATGCSSRTRYTLNTDLVGFIPASTRSNSFPAGSATLIVPSEAGQLVPSPQLDIIESGRIVAKVSIQNTGLTPLSGSFEIRLGPGSDSNINDNSGGDFALGTTSFSVAAGSVDTVNLNLPLNQTENKAALDLIKKGSFRIALKLTLASSGGTYSIQQALVSVTGRPFAIIP</sequence>
<name>A0A399FDR5_9DEIN</name>
<dbReference type="OrthoDB" id="32018at2"/>
<feature type="chain" id="PRO_5030071958" description="Late embryogenesis abundant protein" evidence="1">
    <location>
        <begin position="21"/>
        <end position="183"/>
    </location>
</feature>